<feature type="transmembrane region" description="Helical" evidence="7">
    <location>
        <begin position="58"/>
        <end position="77"/>
    </location>
</feature>
<evidence type="ECO:0000256" key="3">
    <source>
        <dbReference type="ARBA" id="ARBA00022475"/>
    </source>
</evidence>
<organism evidence="8">
    <name type="scientific">Caldithrix abyssi</name>
    <dbReference type="NCBI Taxonomy" id="187145"/>
    <lineage>
        <taxon>Bacteria</taxon>
        <taxon>Pseudomonadati</taxon>
        <taxon>Calditrichota</taxon>
        <taxon>Calditrichia</taxon>
        <taxon>Calditrichales</taxon>
        <taxon>Calditrichaceae</taxon>
        <taxon>Caldithrix</taxon>
    </lineage>
</organism>
<dbReference type="AlphaFoldDB" id="A0A7V5UE49"/>
<proteinExistence type="inferred from homology"/>
<comment type="caution">
    <text evidence="8">The sequence shown here is derived from an EMBL/GenBank/DDBJ whole genome shotgun (WGS) entry which is preliminary data.</text>
</comment>
<name>A0A7V5UE49_CALAY</name>
<gene>
    <name evidence="8" type="ORF">ENJ89_02600</name>
</gene>
<evidence type="ECO:0000256" key="2">
    <source>
        <dbReference type="ARBA" id="ARBA00006228"/>
    </source>
</evidence>
<dbReference type="PANTHER" id="PTHR34584">
    <property type="entry name" value="NA(+)/H(+) ANTIPORTER SUBUNIT E1"/>
    <property type="match status" value="1"/>
</dbReference>
<evidence type="ECO:0000256" key="6">
    <source>
        <dbReference type="ARBA" id="ARBA00023136"/>
    </source>
</evidence>
<dbReference type="PANTHER" id="PTHR34584:SF1">
    <property type="entry name" value="NA(+)_H(+) ANTIPORTER SUBUNIT E1"/>
    <property type="match status" value="1"/>
</dbReference>
<feature type="transmembrane region" description="Helical" evidence="7">
    <location>
        <begin position="28"/>
        <end position="46"/>
    </location>
</feature>
<dbReference type="PIRSF" id="PIRSF019239">
    <property type="entry name" value="MrpE"/>
    <property type="match status" value="1"/>
</dbReference>
<dbReference type="GO" id="GO:0005886">
    <property type="term" value="C:plasma membrane"/>
    <property type="evidence" value="ECO:0007669"/>
    <property type="project" value="UniProtKB-SubCell"/>
</dbReference>
<keyword evidence="4 7" id="KW-0812">Transmembrane</keyword>
<evidence type="ECO:0000256" key="1">
    <source>
        <dbReference type="ARBA" id="ARBA00004651"/>
    </source>
</evidence>
<dbReference type="GO" id="GO:0008324">
    <property type="term" value="F:monoatomic cation transmembrane transporter activity"/>
    <property type="evidence" value="ECO:0007669"/>
    <property type="project" value="InterPro"/>
</dbReference>
<keyword evidence="5 7" id="KW-1133">Transmembrane helix</keyword>
<protein>
    <submittedName>
        <fullName evidence="8">Na+/H+ antiporter subunit E</fullName>
    </submittedName>
</protein>
<dbReference type="Pfam" id="PF01899">
    <property type="entry name" value="MNHE"/>
    <property type="match status" value="1"/>
</dbReference>
<dbReference type="InterPro" id="IPR002758">
    <property type="entry name" value="Cation_antiport_E"/>
</dbReference>
<sequence>MSRFIYSFIIYFLFWVAFTSSLRSDELIAGAVLALVLAWLTGKEFSEEGMKNFSFRRIYYGFLYIFVFLWEMVKANVDVALRVINPKIPINPGIVEVPTKLKTNAAKLALANSITLTPGTLSVDVIDDKLYIHWINVKTEDPKETVEHISAVFEKYIKEIFE</sequence>
<accession>A0A7V5UE49</accession>
<feature type="transmembrane region" description="Helical" evidence="7">
    <location>
        <begin position="5"/>
        <end position="22"/>
    </location>
</feature>
<comment type="similarity">
    <text evidence="2">Belongs to the CPA3 antiporters (TC 2.A.63) subunit E family.</text>
</comment>
<dbReference type="EMBL" id="DROD01000183">
    <property type="protein sequence ID" value="HHJ52062.1"/>
    <property type="molecule type" value="Genomic_DNA"/>
</dbReference>
<keyword evidence="6 7" id="KW-0472">Membrane</keyword>
<reference evidence="8" key="1">
    <citation type="journal article" date="2020" name="mSystems">
        <title>Genome- and Community-Level Interaction Insights into Carbon Utilization and Element Cycling Functions of Hydrothermarchaeota in Hydrothermal Sediment.</title>
        <authorList>
            <person name="Zhou Z."/>
            <person name="Liu Y."/>
            <person name="Xu W."/>
            <person name="Pan J."/>
            <person name="Luo Z.H."/>
            <person name="Li M."/>
        </authorList>
    </citation>
    <scope>NUCLEOTIDE SEQUENCE [LARGE SCALE GENOMIC DNA]</scope>
    <source>
        <strain evidence="8">HyVt-527</strain>
    </source>
</reference>
<dbReference type="Proteomes" id="UP000886124">
    <property type="component" value="Unassembled WGS sequence"/>
</dbReference>
<evidence type="ECO:0000256" key="7">
    <source>
        <dbReference type="SAM" id="Phobius"/>
    </source>
</evidence>
<keyword evidence="3" id="KW-1003">Cell membrane</keyword>
<evidence type="ECO:0000256" key="4">
    <source>
        <dbReference type="ARBA" id="ARBA00022692"/>
    </source>
</evidence>
<evidence type="ECO:0000256" key="5">
    <source>
        <dbReference type="ARBA" id="ARBA00022989"/>
    </source>
</evidence>
<comment type="subcellular location">
    <subcellularLocation>
        <location evidence="1">Cell membrane</location>
        <topology evidence="1">Multi-pass membrane protein</topology>
    </subcellularLocation>
</comment>
<evidence type="ECO:0000313" key="8">
    <source>
        <dbReference type="EMBL" id="HHJ52062.1"/>
    </source>
</evidence>